<dbReference type="Gene3D" id="2.20.28.30">
    <property type="entry name" value="RNA polymerase ii, chain L"/>
    <property type="match status" value="2"/>
</dbReference>
<evidence type="ECO:0000256" key="1">
    <source>
        <dbReference type="SAM" id="Phobius"/>
    </source>
</evidence>
<keyword evidence="3" id="KW-1185">Reference proteome</keyword>
<dbReference type="PANTHER" id="PTHR37826:SF3">
    <property type="entry name" value="J DOMAIN-CONTAINING PROTEIN"/>
    <property type="match status" value="1"/>
</dbReference>
<evidence type="ECO:0008006" key="4">
    <source>
        <dbReference type="Google" id="ProtNLM"/>
    </source>
</evidence>
<name>A0ABY9Q3J4_9FIRM</name>
<feature type="transmembrane region" description="Helical" evidence="1">
    <location>
        <begin position="335"/>
        <end position="355"/>
    </location>
</feature>
<protein>
    <recommendedName>
        <fullName evidence="4">DNA-directed RNA polymerase subunit P</fullName>
    </recommendedName>
</protein>
<evidence type="ECO:0000313" key="2">
    <source>
        <dbReference type="EMBL" id="WMT82141.1"/>
    </source>
</evidence>
<accession>A0ABY9Q3J4</accession>
<keyword evidence="1" id="KW-1133">Transmembrane helix</keyword>
<proteinExistence type="predicted"/>
<sequence length="388" mass="44455">MFYGGDFISKSYYCEGCGGVMEFNAAAQALKCPNCGTEVEIKNNPEYVIEHNLDIHAIKTIKVEEKNSTSMECEGCGARVEVDATSTATTCPYCGSHYVLSQKQIESIIPDGVIPFKIDKYDVESIFSQWIKKRWLAPNVLKTLYQKDKVQGIYMPYWTFDADTSTNYTAMGGIDYRVEYEDSEGEKHTRIETKWYPTSGHINHFFDDVLVRASNKLSENLLGWIEPYNTKDVASYSPDYMSGYCSEIYTVDLKDAHSNAMNKMRNDIHYMAERDVLRRYNRVRSVRLHTSYSDETYKHIFIPVYSTAYTYKDRQYNVLINGENGKIKGEYPKSLVKIAAIVIVILGILFGIYLASSDEDVSYNDDKKIKYSELVKDETVSSLEEITF</sequence>
<dbReference type="Proteomes" id="UP001235030">
    <property type="component" value="Chromosome"/>
</dbReference>
<gene>
    <name evidence="2" type="ORF">TEMA_24990</name>
</gene>
<keyword evidence="1" id="KW-0812">Transmembrane</keyword>
<reference evidence="2 3" key="1">
    <citation type="submission" date="2022-07" db="EMBL/GenBank/DDBJ databases">
        <title>Genome sequence of Terrisporobacter mayombei DSM6539.</title>
        <authorList>
            <person name="Boeer T."/>
            <person name="Bengelsdorf F.R."/>
            <person name="Daniel R."/>
            <person name="Poehlein A."/>
        </authorList>
    </citation>
    <scope>NUCLEOTIDE SEQUENCE [LARGE SCALE GENOMIC DNA]</scope>
    <source>
        <strain evidence="2 3">DSM 6539</strain>
    </source>
</reference>
<dbReference type="PANTHER" id="PTHR37826">
    <property type="entry name" value="FLOTILLIN BAND_7_5 DOMAIN PROTEIN"/>
    <property type="match status" value="1"/>
</dbReference>
<keyword evidence="1" id="KW-0472">Membrane</keyword>
<dbReference type="EMBL" id="CP101637">
    <property type="protein sequence ID" value="WMT82141.1"/>
    <property type="molecule type" value="Genomic_DNA"/>
</dbReference>
<evidence type="ECO:0000313" key="3">
    <source>
        <dbReference type="Proteomes" id="UP001235030"/>
    </source>
</evidence>
<organism evidence="2 3">
    <name type="scientific">Terrisporobacter mayombei</name>
    <dbReference type="NCBI Taxonomy" id="1541"/>
    <lineage>
        <taxon>Bacteria</taxon>
        <taxon>Bacillati</taxon>
        <taxon>Bacillota</taxon>
        <taxon>Clostridia</taxon>
        <taxon>Peptostreptococcales</taxon>
        <taxon>Peptostreptococcaceae</taxon>
        <taxon>Terrisporobacter</taxon>
    </lineage>
</organism>